<feature type="transmembrane region" description="Helical" evidence="5">
    <location>
        <begin position="274"/>
        <end position="295"/>
    </location>
</feature>
<dbReference type="EMBL" id="CADEPI010000190">
    <property type="protein sequence ID" value="CAB3379626.1"/>
    <property type="molecule type" value="Genomic_DNA"/>
</dbReference>
<evidence type="ECO:0000256" key="5">
    <source>
        <dbReference type="SAM" id="Phobius"/>
    </source>
</evidence>
<dbReference type="PANTHER" id="PTHR23121:SF10">
    <property type="entry name" value="MAJOR FACILITATOR SUPERFAMILY DOMAIN-CONTAINING PROTEIN 4A"/>
    <property type="match status" value="1"/>
</dbReference>
<feature type="transmembrane region" description="Helical" evidence="5">
    <location>
        <begin position="189"/>
        <end position="210"/>
    </location>
</feature>
<evidence type="ECO:0000256" key="2">
    <source>
        <dbReference type="ARBA" id="ARBA00022989"/>
    </source>
</evidence>
<gene>
    <name evidence="6" type="ORF">CLODIP_2_CD16132</name>
</gene>
<reference evidence="6 7" key="1">
    <citation type="submission" date="2020-04" db="EMBL/GenBank/DDBJ databases">
        <authorList>
            <person name="Alioto T."/>
            <person name="Alioto T."/>
            <person name="Gomez Garrido J."/>
        </authorList>
    </citation>
    <scope>NUCLEOTIDE SEQUENCE [LARGE SCALE GENOMIC DNA]</scope>
</reference>
<keyword evidence="2 5" id="KW-1133">Transmembrane helix</keyword>
<dbReference type="Proteomes" id="UP000494165">
    <property type="component" value="Unassembled WGS sequence"/>
</dbReference>
<dbReference type="OrthoDB" id="6512734at2759"/>
<evidence type="ECO:0000313" key="7">
    <source>
        <dbReference type="Proteomes" id="UP000494165"/>
    </source>
</evidence>
<dbReference type="InterPro" id="IPR036259">
    <property type="entry name" value="MFS_trans_sf"/>
</dbReference>
<feature type="transmembrane region" description="Helical" evidence="5">
    <location>
        <begin position="432"/>
        <end position="458"/>
    </location>
</feature>
<dbReference type="SUPFAM" id="SSF103473">
    <property type="entry name" value="MFS general substrate transporter"/>
    <property type="match status" value="1"/>
</dbReference>
<evidence type="ECO:0000256" key="1">
    <source>
        <dbReference type="ARBA" id="ARBA00022692"/>
    </source>
</evidence>
<feature type="region of interest" description="Disordered" evidence="4">
    <location>
        <begin position="1"/>
        <end position="29"/>
    </location>
</feature>
<feature type="transmembrane region" description="Helical" evidence="5">
    <location>
        <begin position="130"/>
        <end position="150"/>
    </location>
</feature>
<keyword evidence="3 5" id="KW-0472">Membrane</keyword>
<protein>
    <submittedName>
        <fullName evidence="6">Uncharacterized protein</fullName>
    </submittedName>
</protein>
<proteinExistence type="predicted"/>
<comment type="caution">
    <text evidence="6">The sequence shown here is derived from an EMBL/GenBank/DDBJ whole genome shotgun (WGS) entry which is preliminary data.</text>
</comment>
<dbReference type="PANTHER" id="PTHR23121">
    <property type="entry name" value="SODIUM-DEPENDENT GLUCOSE TRANSPORTER 1"/>
    <property type="match status" value="1"/>
</dbReference>
<feature type="transmembrane region" description="Helical" evidence="5">
    <location>
        <begin position="378"/>
        <end position="399"/>
    </location>
</feature>
<feature type="region of interest" description="Disordered" evidence="4">
    <location>
        <begin position="569"/>
        <end position="596"/>
    </location>
</feature>
<name>A0A8S1DEK9_9INSE</name>
<organism evidence="6 7">
    <name type="scientific">Cloeon dipterum</name>
    <dbReference type="NCBI Taxonomy" id="197152"/>
    <lineage>
        <taxon>Eukaryota</taxon>
        <taxon>Metazoa</taxon>
        <taxon>Ecdysozoa</taxon>
        <taxon>Arthropoda</taxon>
        <taxon>Hexapoda</taxon>
        <taxon>Insecta</taxon>
        <taxon>Pterygota</taxon>
        <taxon>Palaeoptera</taxon>
        <taxon>Ephemeroptera</taxon>
        <taxon>Pisciforma</taxon>
        <taxon>Baetidae</taxon>
        <taxon>Cloeon</taxon>
    </lineage>
</organism>
<feature type="transmembrane region" description="Helical" evidence="5">
    <location>
        <begin position="495"/>
        <end position="515"/>
    </location>
</feature>
<evidence type="ECO:0000256" key="4">
    <source>
        <dbReference type="SAM" id="MobiDB-lite"/>
    </source>
</evidence>
<dbReference type="Gene3D" id="1.20.1250.20">
    <property type="entry name" value="MFS general substrate transporter like domains"/>
    <property type="match status" value="2"/>
</dbReference>
<feature type="transmembrane region" description="Helical" evidence="5">
    <location>
        <begin position="156"/>
        <end position="177"/>
    </location>
</feature>
<evidence type="ECO:0000313" key="6">
    <source>
        <dbReference type="EMBL" id="CAB3379626.1"/>
    </source>
</evidence>
<dbReference type="AlphaFoldDB" id="A0A8S1DEK9"/>
<sequence>MDNPGFGETSFHGENYPSYPQDAPPQPVQNLQEQYNYPQTDERATLAGEEQGGSSRFRSLFEQHRHETVTYCFVFWSFGMCVALLGPTLMDLGCKTSNPDLFSTMSWAFFSQSLFTLLGSASGGMLAQRFGAHSVLLIACIMLACTLSIIAQCDSLSSLALVLGIMGFFMGTIDTVANLSMIRLYNKNVAPFLQALHFFYGLGAFLSPLISMPFLMSHGCTGKKIDQHSHHLYHHADMHASYLQEMTHNITSSISITNNTVVEKTEMAVSKIQYAFWIMAVLQIPVIIMIGSLVWREKSAAIRPAEDSYEFDSRDLKKLNPFATELQQQADAFVSPFQVTMITSLTASLLFLYDGLQSSYGGYVYSYAVKSLSVPKAAYLNACFWGFFAFGRLISIWLATRMVPLFMLLTNVMGCVVAMTLMTCVRHSNSVLYFGTATFGLFLSSIYPTAISLAEFYIPLTPTITSILVVTAASGEMLMPVIVGHAFEMMGPSSFMAIGFFLTTLSVLIFVAIYLTGTTIKCQSPSNGVMGYLTSLFSGKNANVENEDSGLMRHHVRYYSRMQEGHSENDLSFGANQQPLQPQQQHYDYEPQMPQN</sequence>
<keyword evidence="7" id="KW-1185">Reference proteome</keyword>
<keyword evidence="1 5" id="KW-0812">Transmembrane</keyword>
<evidence type="ECO:0000256" key="3">
    <source>
        <dbReference type="ARBA" id="ARBA00023136"/>
    </source>
</evidence>
<feature type="transmembrane region" description="Helical" evidence="5">
    <location>
        <begin position="464"/>
        <end position="483"/>
    </location>
</feature>
<feature type="transmembrane region" description="Helical" evidence="5">
    <location>
        <begin position="101"/>
        <end position="118"/>
    </location>
</feature>
<feature type="transmembrane region" description="Helical" evidence="5">
    <location>
        <begin position="405"/>
        <end position="425"/>
    </location>
</feature>
<feature type="transmembrane region" description="Helical" evidence="5">
    <location>
        <begin position="68"/>
        <end position="89"/>
    </location>
</feature>
<accession>A0A8S1DEK9</accession>